<dbReference type="RefSeq" id="WP_307243981.1">
    <property type="nucleotide sequence ID" value="NZ_JAUSUZ010000001.1"/>
</dbReference>
<organism evidence="3 4">
    <name type="scientific">Catenuloplanes indicus</name>
    <dbReference type="NCBI Taxonomy" id="137267"/>
    <lineage>
        <taxon>Bacteria</taxon>
        <taxon>Bacillati</taxon>
        <taxon>Actinomycetota</taxon>
        <taxon>Actinomycetes</taxon>
        <taxon>Micromonosporales</taxon>
        <taxon>Micromonosporaceae</taxon>
        <taxon>Catenuloplanes</taxon>
    </lineage>
</organism>
<comment type="function">
    <text evidence="1">Aids in the defense against invading fungal pathogens by degrading their cell wall chitosan.</text>
</comment>
<reference evidence="3 4" key="1">
    <citation type="submission" date="2023-07" db="EMBL/GenBank/DDBJ databases">
        <title>Sequencing the genomes of 1000 actinobacteria strains.</title>
        <authorList>
            <person name="Klenk H.-P."/>
        </authorList>
    </citation>
    <scope>NUCLEOTIDE SEQUENCE [LARGE SCALE GENOMIC DNA]</scope>
    <source>
        <strain evidence="3 4">DSM 44709</strain>
    </source>
</reference>
<comment type="catalytic activity">
    <reaction evidence="1">
        <text>Endohydrolysis of beta-(1-&gt;4)-linkages between D-glucosamine residues in a partly acetylated chitosan.</text>
        <dbReference type="EC" id="3.2.1.132"/>
    </reaction>
</comment>
<name>A0AAE4B2J7_9ACTN</name>
<dbReference type="AlphaFoldDB" id="A0AAE4B2J7"/>
<dbReference type="Gene3D" id="3.30.386.10">
    <property type="entry name" value="Chitosanase, subunit A, domain 2"/>
    <property type="match status" value="1"/>
</dbReference>
<dbReference type="Gene3D" id="1.20.141.10">
    <property type="entry name" value="Chitosanase, subunit A, domain 1"/>
    <property type="match status" value="1"/>
</dbReference>
<dbReference type="GO" id="GO:0005576">
    <property type="term" value="C:extracellular region"/>
    <property type="evidence" value="ECO:0007669"/>
    <property type="project" value="UniProtKB-SubCell"/>
</dbReference>
<keyword evidence="1 3" id="KW-0378">Hydrolase</keyword>
<keyword evidence="1" id="KW-0964">Secreted</keyword>
<keyword evidence="4" id="KW-1185">Reference proteome</keyword>
<sequence>MAAAAVLLAATAFVLVETVHPGPPGLPAAPQRKVGRLDLTAPAKKEIAMKLVSSAENSSLNWRAQYGYIEDIRDGRGYTGGIVGFTSGTGDMLPVVRRYVAARPKNNRLARYLPALGRVNGTASHAGLDPGFPAAWRAAATDPAFRAAQDAERDRVYFNPAVGQAKRDGLRALGQFAYYDAMVMHGPGADPASFGGIRAAAMRRARTPAQGGGEVAYLTAFLNARAAAMRREEAHRDTSRVDTAQRVFLTAGNLDLNPPLRWSVYGDRYAVTR</sequence>
<comment type="caution">
    <text evidence="3">The sequence shown here is derived from an EMBL/GenBank/DDBJ whole genome shotgun (WGS) entry which is preliminary data.</text>
</comment>
<protein>
    <recommendedName>
        <fullName evidence="1">Chitosanase</fullName>
        <ecNumber evidence="1">3.2.1.132</ecNumber>
    </recommendedName>
</protein>
<dbReference type="GO" id="GO:0016977">
    <property type="term" value="F:chitosanase activity"/>
    <property type="evidence" value="ECO:0007669"/>
    <property type="project" value="UniProtKB-UniRule"/>
</dbReference>
<evidence type="ECO:0000256" key="2">
    <source>
        <dbReference type="PIRSR" id="PIRSR036551-1"/>
    </source>
</evidence>
<comment type="similarity">
    <text evidence="1">Belongs to the glycosyl hydrolase 46 family.</text>
</comment>
<dbReference type="InterPro" id="IPR023099">
    <property type="entry name" value="Glyco_hydro_46_N"/>
</dbReference>
<keyword evidence="1 3" id="KW-0326">Glycosidase</keyword>
<dbReference type="CDD" id="cd00978">
    <property type="entry name" value="chitosanase_GH46"/>
    <property type="match status" value="1"/>
</dbReference>
<dbReference type="EC" id="3.2.1.132" evidence="1"/>
<feature type="active site" description="Proton donor" evidence="2">
    <location>
        <position position="56"/>
    </location>
</feature>
<gene>
    <name evidence="3" type="ORF">J2S42_005702</name>
</gene>
<evidence type="ECO:0000313" key="4">
    <source>
        <dbReference type="Proteomes" id="UP001240236"/>
    </source>
</evidence>
<accession>A0AAE4B2J7</accession>
<dbReference type="Pfam" id="PF01374">
    <property type="entry name" value="Glyco_hydro_46"/>
    <property type="match status" value="1"/>
</dbReference>
<dbReference type="EMBL" id="JAUSUZ010000001">
    <property type="protein sequence ID" value="MDQ0369033.1"/>
    <property type="molecule type" value="Genomic_DNA"/>
</dbReference>
<feature type="active site" description="Nucleophile" evidence="2">
    <location>
        <position position="74"/>
    </location>
</feature>
<dbReference type="SUPFAM" id="SSF53955">
    <property type="entry name" value="Lysozyme-like"/>
    <property type="match status" value="1"/>
</dbReference>
<evidence type="ECO:0000256" key="1">
    <source>
        <dbReference type="PIRNR" id="PIRNR036551"/>
    </source>
</evidence>
<dbReference type="PROSITE" id="PS60000">
    <property type="entry name" value="CHITOSANASE_46_80"/>
    <property type="match status" value="1"/>
</dbReference>
<dbReference type="InterPro" id="IPR000400">
    <property type="entry name" value="Glyco_hydro_46"/>
</dbReference>
<dbReference type="PIRSF" id="PIRSF036551">
    <property type="entry name" value="Chitosanase"/>
    <property type="match status" value="1"/>
</dbReference>
<dbReference type="Proteomes" id="UP001240236">
    <property type="component" value="Unassembled WGS sequence"/>
</dbReference>
<dbReference type="InterPro" id="IPR023346">
    <property type="entry name" value="Lysozyme-like_dom_sf"/>
</dbReference>
<dbReference type="GO" id="GO:0005975">
    <property type="term" value="P:carbohydrate metabolic process"/>
    <property type="evidence" value="ECO:0007669"/>
    <property type="project" value="UniProtKB-UniRule"/>
</dbReference>
<comment type="subcellular location">
    <subcellularLocation>
        <location evidence="1">Secreted</location>
    </subcellularLocation>
</comment>
<proteinExistence type="inferred from homology"/>
<evidence type="ECO:0000313" key="3">
    <source>
        <dbReference type="EMBL" id="MDQ0369033.1"/>
    </source>
</evidence>